<feature type="non-terminal residue" evidence="2">
    <location>
        <position position="1"/>
    </location>
</feature>
<evidence type="ECO:0000256" key="1">
    <source>
        <dbReference type="SAM" id="MobiDB-lite"/>
    </source>
</evidence>
<evidence type="ECO:0000313" key="3">
    <source>
        <dbReference type="Proteomes" id="UP000199025"/>
    </source>
</evidence>
<feature type="region of interest" description="Disordered" evidence="1">
    <location>
        <begin position="23"/>
        <end position="54"/>
    </location>
</feature>
<keyword evidence="3" id="KW-1185">Reference proteome</keyword>
<organism evidence="2 3">
    <name type="scientific">Amycolatopsis sacchari</name>
    <dbReference type="NCBI Taxonomy" id="115433"/>
    <lineage>
        <taxon>Bacteria</taxon>
        <taxon>Bacillati</taxon>
        <taxon>Actinomycetota</taxon>
        <taxon>Actinomycetes</taxon>
        <taxon>Pseudonocardiales</taxon>
        <taxon>Pseudonocardiaceae</taxon>
        <taxon>Amycolatopsis</taxon>
    </lineage>
</organism>
<dbReference type="EMBL" id="FORP01000046">
    <property type="protein sequence ID" value="SFK92049.1"/>
    <property type="molecule type" value="Genomic_DNA"/>
</dbReference>
<dbReference type="Proteomes" id="UP000199025">
    <property type="component" value="Unassembled WGS sequence"/>
</dbReference>
<accession>A0A1I4DGM7</accession>
<gene>
    <name evidence="2" type="ORF">SAMN05421835_1461</name>
</gene>
<name>A0A1I4DGM7_9PSEU</name>
<proteinExistence type="predicted"/>
<sequence length="54" mass="5940">FELHYPHMVERLHSEGEITFTGKPKAHEGAKAPSQLLTEAVIPGDHSTDNASEQ</sequence>
<dbReference type="AlphaFoldDB" id="A0A1I4DGM7"/>
<evidence type="ECO:0000313" key="2">
    <source>
        <dbReference type="EMBL" id="SFK92049.1"/>
    </source>
</evidence>
<reference evidence="2 3" key="1">
    <citation type="submission" date="2016-10" db="EMBL/GenBank/DDBJ databases">
        <authorList>
            <person name="de Groot N.N."/>
        </authorList>
    </citation>
    <scope>NUCLEOTIDE SEQUENCE [LARGE SCALE GENOMIC DNA]</scope>
    <source>
        <strain evidence="2 3">DSM 44468</strain>
    </source>
</reference>
<dbReference type="STRING" id="115433.SAMN05421835_1461"/>
<protein>
    <submittedName>
        <fullName evidence="2">Cytochrome c oxidase subunit 1</fullName>
    </submittedName>
</protein>